<organism evidence="13 14">
    <name type="scientific">Salinispora tropica (strain ATCC BAA-916 / DSM 44818 / JCM 13857 / NBRC 105044 / CNB-440)</name>
    <dbReference type="NCBI Taxonomy" id="369723"/>
    <lineage>
        <taxon>Bacteria</taxon>
        <taxon>Bacillati</taxon>
        <taxon>Actinomycetota</taxon>
        <taxon>Actinomycetes</taxon>
        <taxon>Micromonosporales</taxon>
        <taxon>Micromonosporaceae</taxon>
        <taxon>Salinispora</taxon>
    </lineage>
</organism>
<dbReference type="EMBL" id="CP000667">
    <property type="protein sequence ID" value="ABP56201.1"/>
    <property type="molecule type" value="Genomic_DNA"/>
</dbReference>
<dbReference type="GO" id="GO:0044716">
    <property type="term" value="F:8-oxo-GDP phosphatase activity"/>
    <property type="evidence" value="ECO:0007669"/>
    <property type="project" value="TreeGrafter"/>
</dbReference>
<evidence type="ECO:0000256" key="8">
    <source>
        <dbReference type="ARBA" id="ARBA00022842"/>
    </source>
</evidence>
<proteinExistence type="inferred from homology"/>
<evidence type="ECO:0000313" key="13">
    <source>
        <dbReference type="EMBL" id="ABP56201.1"/>
    </source>
</evidence>
<dbReference type="InterPro" id="IPR047127">
    <property type="entry name" value="MutT-like"/>
</dbReference>
<dbReference type="SUPFAM" id="SSF55811">
    <property type="entry name" value="Nudix"/>
    <property type="match status" value="1"/>
</dbReference>
<dbReference type="AlphaFoldDB" id="A4XBA2"/>
<evidence type="ECO:0000256" key="2">
    <source>
        <dbReference type="ARBA" id="ARBA00005582"/>
    </source>
</evidence>
<keyword evidence="9" id="KW-0234">DNA repair</keyword>
<gene>
    <name evidence="13" type="ordered locus">Strop_3770</name>
</gene>
<dbReference type="HOGENOM" id="CLU_037162_19_0_11"/>
<protein>
    <recommendedName>
        <fullName evidence="11">8-oxo-dGTP diphosphatase</fullName>
        <ecNumber evidence="11">3.6.1.55</ecNumber>
    </recommendedName>
</protein>
<keyword evidence="5" id="KW-0479">Metal-binding</keyword>
<sequence length="200" mass="21376">MLSCGLIVAFPCLFGGLSLSLRRNCVHGHTSGSSWPDGSATVPKPPIDLARWTLVRTEQASDGGRVERPEPKVIVGAAIIRNGRVLACARSAPPEVAGKWEFPGGKVEPGESETAALLRECAEELAVRVEIGDRVGRSVRMAHGRSVLKVYLARLLHGDRPQALEHSALRWLSAAELDSVTWLPADAPIVAALRPLLAAD</sequence>
<evidence type="ECO:0000256" key="6">
    <source>
        <dbReference type="ARBA" id="ARBA00022763"/>
    </source>
</evidence>
<evidence type="ECO:0000256" key="7">
    <source>
        <dbReference type="ARBA" id="ARBA00022801"/>
    </source>
</evidence>
<keyword evidence="7 13" id="KW-0378">Hydrolase</keyword>
<dbReference type="PANTHER" id="PTHR47707:SF1">
    <property type="entry name" value="NUDIX HYDROLASE FAMILY PROTEIN"/>
    <property type="match status" value="1"/>
</dbReference>
<comment type="catalytic activity">
    <reaction evidence="10">
        <text>8-oxo-dGTP + H2O = 8-oxo-dGMP + diphosphate + H(+)</text>
        <dbReference type="Rhea" id="RHEA:31575"/>
        <dbReference type="ChEBI" id="CHEBI:15377"/>
        <dbReference type="ChEBI" id="CHEBI:15378"/>
        <dbReference type="ChEBI" id="CHEBI:33019"/>
        <dbReference type="ChEBI" id="CHEBI:63224"/>
        <dbReference type="ChEBI" id="CHEBI:77896"/>
        <dbReference type="EC" id="3.6.1.55"/>
    </reaction>
</comment>
<evidence type="ECO:0000256" key="4">
    <source>
        <dbReference type="ARBA" id="ARBA00022705"/>
    </source>
</evidence>
<dbReference type="GO" id="GO:0046872">
    <property type="term" value="F:metal ion binding"/>
    <property type="evidence" value="ECO:0007669"/>
    <property type="project" value="UniProtKB-KW"/>
</dbReference>
<dbReference type="EC" id="3.6.1.55" evidence="11"/>
<dbReference type="InterPro" id="IPR015797">
    <property type="entry name" value="NUDIX_hydrolase-like_dom_sf"/>
</dbReference>
<dbReference type="Proteomes" id="UP000000235">
    <property type="component" value="Chromosome"/>
</dbReference>
<dbReference type="GO" id="GO:0006281">
    <property type="term" value="P:DNA repair"/>
    <property type="evidence" value="ECO:0007669"/>
    <property type="project" value="UniProtKB-KW"/>
</dbReference>
<dbReference type="Gene3D" id="3.90.79.10">
    <property type="entry name" value="Nucleoside Triphosphate Pyrophosphohydrolase"/>
    <property type="match status" value="1"/>
</dbReference>
<keyword evidence="6" id="KW-0227">DNA damage</keyword>
<keyword evidence="4" id="KW-0235">DNA replication</keyword>
<evidence type="ECO:0000259" key="12">
    <source>
        <dbReference type="PROSITE" id="PS51462"/>
    </source>
</evidence>
<dbReference type="GO" id="GO:0008413">
    <property type="term" value="F:8-oxo-7,8-dihydroguanosine triphosphate pyrophosphatase activity"/>
    <property type="evidence" value="ECO:0007669"/>
    <property type="project" value="TreeGrafter"/>
</dbReference>
<comment type="cofactor">
    <cofactor evidence="1">
        <name>Mg(2+)</name>
        <dbReference type="ChEBI" id="CHEBI:18420"/>
    </cofactor>
</comment>
<keyword evidence="3" id="KW-0515">Mutator protein</keyword>
<dbReference type="InterPro" id="IPR020476">
    <property type="entry name" value="Nudix_hydrolase"/>
</dbReference>
<dbReference type="Pfam" id="PF00293">
    <property type="entry name" value="NUDIX"/>
    <property type="match status" value="1"/>
</dbReference>
<keyword evidence="14" id="KW-1185">Reference proteome</keyword>
<dbReference type="GO" id="GO:0006260">
    <property type="term" value="P:DNA replication"/>
    <property type="evidence" value="ECO:0007669"/>
    <property type="project" value="UniProtKB-KW"/>
</dbReference>
<reference evidence="14" key="1">
    <citation type="journal article" date="2007" name="Proc. Natl. Acad. Sci. U.S.A.">
        <title>Genome sequencing reveals complex secondary metabolome in the marine actinomycete Salinispora tropica.</title>
        <authorList>
            <person name="Udwary D.W."/>
            <person name="Zeigler L."/>
            <person name="Asolkar R.N."/>
            <person name="Singan V."/>
            <person name="Lapidus A."/>
            <person name="Fenical W."/>
            <person name="Jensen P.R."/>
            <person name="Moore B.S."/>
        </authorList>
    </citation>
    <scope>NUCLEOTIDE SEQUENCE [LARGE SCALE GENOMIC DNA]</scope>
    <source>
        <strain evidence="14">ATCC BAA-916 / DSM 44818 / CNB-440</strain>
    </source>
</reference>
<feature type="domain" description="Nudix hydrolase" evidence="12">
    <location>
        <begin position="70"/>
        <end position="197"/>
    </location>
</feature>
<evidence type="ECO:0000256" key="1">
    <source>
        <dbReference type="ARBA" id="ARBA00001946"/>
    </source>
</evidence>
<dbReference type="PRINTS" id="PR00502">
    <property type="entry name" value="NUDIXFAMILY"/>
</dbReference>
<name>A4XBA2_SALTO</name>
<dbReference type="GO" id="GO:0035539">
    <property type="term" value="F:8-oxo-7,8-dihydrodeoxyguanosine triphosphate pyrophosphatase activity"/>
    <property type="evidence" value="ECO:0007669"/>
    <property type="project" value="UniProtKB-EC"/>
</dbReference>
<dbReference type="STRING" id="369723.Strop_3770"/>
<dbReference type="PANTHER" id="PTHR47707">
    <property type="entry name" value="8-OXO-DGTP DIPHOSPHATASE"/>
    <property type="match status" value="1"/>
</dbReference>
<evidence type="ECO:0000256" key="3">
    <source>
        <dbReference type="ARBA" id="ARBA00022457"/>
    </source>
</evidence>
<dbReference type="eggNOG" id="COG1051">
    <property type="taxonomic scope" value="Bacteria"/>
</dbReference>
<evidence type="ECO:0000256" key="10">
    <source>
        <dbReference type="ARBA" id="ARBA00035861"/>
    </source>
</evidence>
<dbReference type="CDD" id="cd03425">
    <property type="entry name" value="NUDIX_MutT_NudA_like"/>
    <property type="match status" value="1"/>
</dbReference>
<dbReference type="PROSITE" id="PS51462">
    <property type="entry name" value="NUDIX"/>
    <property type="match status" value="1"/>
</dbReference>
<comment type="similarity">
    <text evidence="2">Belongs to the Nudix hydrolase family.</text>
</comment>
<evidence type="ECO:0000313" key="14">
    <source>
        <dbReference type="Proteomes" id="UP000000235"/>
    </source>
</evidence>
<dbReference type="InterPro" id="IPR000086">
    <property type="entry name" value="NUDIX_hydrolase_dom"/>
</dbReference>
<evidence type="ECO:0000256" key="9">
    <source>
        <dbReference type="ARBA" id="ARBA00023204"/>
    </source>
</evidence>
<dbReference type="KEGG" id="stp:Strop_3770"/>
<accession>A4XBA2</accession>
<keyword evidence="8" id="KW-0460">Magnesium</keyword>
<evidence type="ECO:0000256" key="11">
    <source>
        <dbReference type="ARBA" id="ARBA00038905"/>
    </source>
</evidence>
<dbReference type="GO" id="GO:0044715">
    <property type="term" value="F:8-oxo-dGDP phosphatase activity"/>
    <property type="evidence" value="ECO:0007669"/>
    <property type="project" value="TreeGrafter"/>
</dbReference>
<evidence type="ECO:0000256" key="5">
    <source>
        <dbReference type="ARBA" id="ARBA00022723"/>
    </source>
</evidence>